<dbReference type="Proteomes" id="UP000237000">
    <property type="component" value="Unassembled WGS sequence"/>
</dbReference>
<dbReference type="SUPFAM" id="SSF47954">
    <property type="entry name" value="Cyclin-like"/>
    <property type="match status" value="1"/>
</dbReference>
<dbReference type="InterPro" id="IPR006671">
    <property type="entry name" value="Cyclin_N"/>
</dbReference>
<protein>
    <recommendedName>
        <fullName evidence="5">B-like cyclin</fullName>
    </recommendedName>
</protein>
<evidence type="ECO:0000256" key="4">
    <source>
        <dbReference type="ARBA" id="ARBA00023306"/>
    </source>
</evidence>
<evidence type="ECO:0000256" key="5">
    <source>
        <dbReference type="ARBA" id="ARBA00032263"/>
    </source>
</evidence>
<dbReference type="AlphaFoldDB" id="A0A2P5EME2"/>
<dbReference type="STRING" id="63057.A0A2P5EME2"/>
<reference evidence="10" key="1">
    <citation type="submission" date="2016-06" db="EMBL/GenBank/DDBJ databases">
        <title>Parallel loss of symbiosis genes in relatives of nitrogen-fixing non-legume Parasponia.</title>
        <authorList>
            <person name="Van Velzen R."/>
            <person name="Holmer R."/>
            <person name="Bu F."/>
            <person name="Rutten L."/>
            <person name="Van Zeijl A."/>
            <person name="Liu W."/>
            <person name="Santuari L."/>
            <person name="Cao Q."/>
            <person name="Sharma T."/>
            <person name="Shen D."/>
            <person name="Roswanjaya Y."/>
            <person name="Wardhani T."/>
            <person name="Kalhor M.S."/>
            <person name="Jansen J."/>
            <person name="Van den Hoogen J."/>
            <person name="Gungor B."/>
            <person name="Hartog M."/>
            <person name="Hontelez J."/>
            <person name="Verver J."/>
            <person name="Yang W.-C."/>
            <person name="Schijlen E."/>
            <person name="Repin R."/>
            <person name="Schilthuizen M."/>
            <person name="Schranz E."/>
            <person name="Heidstra R."/>
            <person name="Miyata K."/>
            <person name="Fedorova E."/>
            <person name="Kohlen W."/>
            <person name="Bisseling T."/>
            <person name="Smit S."/>
            <person name="Geurts R."/>
        </authorList>
    </citation>
    <scope>NUCLEOTIDE SEQUENCE [LARGE SCALE GENOMIC DNA]</scope>
    <source>
        <strain evidence="10">cv. RG33-2</strain>
    </source>
</reference>
<name>A0A2P5EME2_TREOI</name>
<evidence type="ECO:0000259" key="7">
    <source>
        <dbReference type="Pfam" id="PF00134"/>
    </source>
</evidence>
<dbReference type="GO" id="GO:0051301">
    <property type="term" value="P:cell division"/>
    <property type="evidence" value="ECO:0007669"/>
    <property type="project" value="UniProtKB-KW"/>
</dbReference>
<evidence type="ECO:0000256" key="1">
    <source>
        <dbReference type="ARBA" id="ARBA00011177"/>
    </source>
</evidence>
<evidence type="ECO:0000313" key="9">
    <source>
        <dbReference type="EMBL" id="PON86679.1"/>
    </source>
</evidence>
<dbReference type="InParanoid" id="A0A2P5EME2"/>
<dbReference type="Pfam" id="PF02984">
    <property type="entry name" value="Cyclin_C"/>
    <property type="match status" value="1"/>
</dbReference>
<dbReference type="Pfam" id="PF00134">
    <property type="entry name" value="Cyclin_N"/>
    <property type="match status" value="1"/>
</dbReference>
<proteinExistence type="predicted"/>
<keyword evidence="3" id="KW-0195">Cyclin</keyword>
<evidence type="ECO:0000259" key="8">
    <source>
        <dbReference type="Pfam" id="PF02984"/>
    </source>
</evidence>
<evidence type="ECO:0000256" key="6">
    <source>
        <dbReference type="SAM" id="MobiDB-lite"/>
    </source>
</evidence>
<evidence type="ECO:0000256" key="2">
    <source>
        <dbReference type="ARBA" id="ARBA00022618"/>
    </source>
</evidence>
<comment type="caution">
    <text evidence="9">The sequence shown here is derived from an EMBL/GenBank/DDBJ whole genome shotgun (WGS) entry which is preliminary data.</text>
</comment>
<dbReference type="Gene3D" id="1.10.472.10">
    <property type="entry name" value="Cyclin-like"/>
    <property type="match status" value="2"/>
</dbReference>
<feature type="region of interest" description="Disordered" evidence="6">
    <location>
        <begin position="299"/>
        <end position="319"/>
    </location>
</feature>
<keyword evidence="4" id="KW-0131">Cell cycle</keyword>
<gene>
    <name evidence="9" type="ORF">TorRG33x02_175110</name>
</gene>
<feature type="domain" description="Cyclin C-terminal" evidence="8">
    <location>
        <begin position="157"/>
        <end position="251"/>
    </location>
</feature>
<dbReference type="InterPro" id="IPR036915">
    <property type="entry name" value="Cyclin-like_sf"/>
</dbReference>
<organism evidence="9 10">
    <name type="scientific">Trema orientale</name>
    <name type="common">Charcoal tree</name>
    <name type="synonym">Celtis orientalis</name>
    <dbReference type="NCBI Taxonomy" id="63057"/>
    <lineage>
        <taxon>Eukaryota</taxon>
        <taxon>Viridiplantae</taxon>
        <taxon>Streptophyta</taxon>
        <taxon>Embryophyta</taxon>
        <taxon>Tracheophyta</taxon>
        <taxon>Spermatophyta</taxon>
        <taxon>Magnoliopsida</taxon>
        <taxon>eudicotyledons</taxon>
        <taxon>Gunneridae</taxon>
        <taxon>Pentapetalae</taxon>
        <taxon>rosids</taxon>
        <taxon>fabids</taxon>
        <taxon>Rosales</taxon>
        <taxon>Cannabaceae</taxon>
        <taxon>Trema</taxon>
    </lineage>
</organism>
<keyword evidence="10" id="KW-1185">Reference proteome</keyword>
<evidence type="ECO:0000256" key="3">
    <source>
        <dbReference type="ARBA" id="ARBA00023127"/>
    </source>
</evidence>
<dbReference type="InterPro" id="IPR039361">
    <property type="entry name" value="Cyclin"/>
</dbReference>
<comment type="subunit">
    <text evidence="1">Interacts with the CDC2 protein kinase to form a serine/threonine kinase holoenzyme complex also known as maturation promoting factor (MPF). The cyclin subunit imparts substrate specificity to the complex.</text>
</comment>
<feature type="domain" description="Cyclin N-terminal" evidence="7">
    <location>
        <begin position="42"/>
        <end position="154"/>
    </location>
</feature>
<sequence length="548" mass="62140">MWLELPDYDPYNPLSPSEDQGLERYLGVESVFIPEGCPVTLESIRRRALLVIFKYSKCENCEPIIPYLAINYYDRVITKETHVPGLSFDDYAESLTVHSLDLLALCCLTLAWKMRNQNFTIPKLQARQPDLLAITRRRFHTMEHYILKRLEWEMHAVTPFCFLRYFEPKLNPICSLFHKTTNEIIIHAQSEFFFTSFKPSVVAALALLAASLCLCPTQYSSFYRKLLSEKIITKKQAVTCIPSMVIICKELKLSPERGVLENEQLLISEQAAEAEQLAVLNNLNKLQIKYLSEPASDSEQVATEAEQSEAGTSSQRTAVKGKEKVLETTEIRNTTEDSKDMQLDFPLRWTDGLAYGEEFVIFGPLQPDDDEFLLPDQLQGGPMVALRVHKLIGLVREINHYTLDKQQRLIELAPHVLQFLNQSALDELLIRESTLVLPDQGQADPALAQVVPDQEECVSELAQVVPDQEEGAPMLAQAVPDQGQGALSYLKWFLIKVKVTLTYLKWFLIKDKVILSYLKWVVPDQGQGEPELAQVVPDQGQGDTEPAP</sequence>
<dbReference type="PANTHER" id="PTHR10177">
    <property type="entry name" value="CYCLINS"/>
    <property type="match status" value="1"/>
</dbReference>
<keyword evidence="2" id="KW-0132">Cell division</keyword>
<dbReference type="EMBL" id="JXTC01000128">
    <property type="protein sequence ID" value="PON86679.1"/>
    <property type="molecule type" value="Genomic_DNA"/>
</dbReference>
<evidence type="ECO:0000313" key="10">
    <source>
        <dbReference type="Proteomes" id="UP000237000"/>
    </source>
</evidence>
<accession>A0A2P5EME2</accession>
<dbReference type="InterPro" id="IPR004367">
    <property type="entry name" value="Cyclin_C-dom"/>
</dbReference>
<dbReference type="OrthoDB" id="1743455at2759"/>